<dbReference type="EMBL" id="GL870966">
    <property type="protein sequence ID" value="EGC38933.1"/>
    <property type="molecule type" value="Genomic_DNA"/>
</dbReference>
<dbReference type="STRING" id="5786.F0ZAR8"/>
<keyword evidence="2 5" id="KW-0812">Transmembrane</keyword>
<evidence type="ECO:0000313" key="6">
    <source>
        <dbReference type="EMBL" id="EGC38933.1"/>
    </source>
</evidence>
<accession>F0ZAR8</accession>
<dbReference type="GO" id="GO:0016020">
    <property type="term" value="C:membrane"/>
    <property type="evidence" value="ECO:0007669"/>
    <property type="project" value="UniProtKB-SubCell"/>
</dbReference>
<dbReference type="PANTHER" id="PTHR19282">
    <property type="entry name" value="TETRASPANIN"/>
    <property type="match status" value="1"/>
</dbReference>
<dbReference type="InParanoid" id="F0ZAR8"/>
<evidence type="ECO:0000256" key="2">
    <source>
        <dbReference type="ARBA" id="ARBA00022692"/>
    </source>
</evidence>
<feature type="transmembrane region" description="Helical" evidence="5">
    <location>
        <begin position="98"/>
        <end position="116"/>
    </location>
</feature>
<feature type="transmembrane region" description="Helical" evidence="5">
    <location>
        <begin position="196"/>
        <end position="222"/>
    </location>
</feature>
<evidence type="ECO:0000256" key="4">
    <source>
        <dbReference type="ARBA" id="ARBA00023136"/>
    </source>
</evidence>
<evidence type="ECO:0000256" key="5">
    <source>
        <dbReference type="SAM" id="Phobius"/>
    </source>
</evidence>
<gene>
    <name evidence="6" type="ORF">DICPUDRAFT_91330</name>
</gene>
<organism evidence="6 7">
    <name type="scientific">Dictyostelium purpureum</name>
    <name type="common">Slime mold</name>
    <dbReference type="NCBI Taxonomy" id="5786"/>
    <lineage>
        <taxon>Eukaryota</taxon>
        <taxon>Amoebozoa</taxon>
        <taxon>Evosea</taxon>
        <taxon>Eumycetozoa</taxon>
        <taxon>Dictyostelia</taxon>
        <taxon>Dictyosteliales</taxon>
        <taxon>Dictyosteliaceae</taxon>
        <taxon>Dictyostelium</taxon>
    </lineage>
</organism>
<dbReference type="VEuPathDB" id="AmoebaDB:DICPUDRAFT_91330"/>
<name>F0ZAR8_DICPU</name>
<protein>
    <recommendedName>
        <fullName evidence="8">Tetraspanin</fullName>
    </recommendedName>
</protein>
<dbReference type="OMA" id="NWSTSHY"/>
<proteinExistence type="predicted"/>
<feature type="transmembrane region" description="Helical" evidence="5">
    <location>
        <begin position="21"/>
        <end position="48"/>
    </location>
</feature>
<evidence type="ECO:0008006" key="8">
    <source>
        <dbReference type="Google" id="ProtNLM"/>
    </source>
</evidence>
<dbReference type="InterPro" id="IPR018499">
    <property type="entry name" value="Tetraspanin/Peripherin"/>
</dbReference>
<sequence>MANFSSDLLPQTPRYLKVPLIFLNSILWILGLVLLVMGAFAVSFFSNFKDFTNAANAKSALSNLTTSAPAGILVIGIFFVILTIAGCYVAYREKLVGLVIYTLLMLVLLVALIGVGGKALTLKNDDILKTVGQSWYDVSNGPKNSTITKLEEFLGCCRWNSSDTEGEKLCPKDKSGVIKTQGFCDKIIESQIPSKLYLVGASGVAIGVIELVCMLFSLFLIIRICRSPRSKSYDQY</sequence>
<keyword evidence="3 5" id="KW-1133">Transmembrane helix</keyword>
<dbReference type="KEGG" id="dpp:DICPUDRAFT_91330"/>
<evidence type="ECO:0000256" key="1">
    <source>
        <dbReference type="ARBA" id="ARBA00004141"/>
    </source>
</evidence>
<reference evidence="7" key="1">
    <citation type="journal article" date="2011" name="Genome Biol.">
        <title>Comparative genomics of the social amoebae Dictyostelium discoideum and Dictyostelium purpureum.</title>
        <authorList>
            <consortium name="US DOE Joint Genome Institute (JGI-PGF)"/>
            <person name="Sucgang R."/>
            <person name="Kuo A."/>
            <person name="Tian X."/>
            <person name="Salerno W."/>
            <person name="Parikh A."/>
            <person name="Feasley C.L."/>
            <person name="Dalin E."/>
            <person name="Tu H."/>
            <person name="Huang E."/>
            <person name="Barry K."/>
            <person name="Lindquist E."/>
            <person name="Shapiro H."/>
            <person name="Bruce D."/>
            <person name="Schmutz J."/>
            <person name="Salamov A."/>
            <person name="Fey P."/>
            <person name="Gaudet P."/>
            <person name="Anjard C."/>
            <person name="Babu M.M."/>
            <person name="Basu S."/>
            <person name="Bushmanova Y."/>
            <person name="van der Wel H."/>
            <person name="Katoh-Kurasawa M."/>
            <person name="Dinh C."/>
            <person name="Coutinho P.M."/>
            <person name="Saito T."/>
            <person name="Elias M."/>
            <person name="Schaap P."/>
            <person name="Kay R.R."/>
            <person name="Henrissat B."/>
            <person name="Eichinger L."/>
            <person name="Rivero F."/>
            <person name="Putnam N.H."/>
            <person name="West C.M."/>
            <person name="Loomis W.F."/>
            <person name="Chisholm R.L."/>
            <person name="Shaulsky G."/>
            <person name="Strassmann J.E."/>
            <person name="Queller D.C."/>
            <person name="Kuspa A."/>
            <person name="Grigoriev I.V."/>
        </authorList>
    </citation>
    <scope>NUCLEOTIDE SEQUENCE [LARGE SCALE GENOMIC DNA]</scope>
    <source>
        <strain evidence="7">QSDP1</strain>
    </source>
</reference>
<feature type="transmembrane region" description="Helical" evidence="5">
    <location>
        <begin position="68"/>
        <end position="91"/>
    </location>
</feature>
<dbReference type="RefSeq" id="XP_003284498.1">
    <property type="nucleotide sequence ID" value="XM_003284450.1"/>
</dbReference>
<dbReference type="OrthoDB" id="17665at2759"/>
<dbReference type="PANTHER" id="PTHR19282:SF506">
    <property type="entry name" value="TETRASPANIN TSPB-RELATED"/>
    <property type="match status" value="1"/>
</dbReference>
<dbReference type="Proteomes" id="UP000001064">
    <property type="component" value="Unassembled WGS sequence"/>
</dbReference>
<dbReference type="GeneID" id="10506260"/>
<dbReference type="Pfam" id="PF00335">
    <property type="entry name" value="Tetraspanin"/>
    <property type="match status" value="1"/>
</dbReference>
<keyword evidence="4 5" id="KW-0472">Membrane</keyword>
<keyword evidence="7" id="KW-1185">Reference proteome</keyword>
<comment type="subcellular location">
    <subcellularLocation>
        <location evidence="1">Membrane</location>
        <topology evidence="1">Multi-pass membrane protein</topology>
    </subcellularLocation>
</comment>
<dbReference type="eggNOG" id="ENOG502SCSQ">
    <property type="taxonomic scope" value="Eukaryota"/>
</dbReference>
<evidence type="ECO:0000313" key="7">
    <source>
        <dbReference type="Proteomes" id="UP000001064"/>
    </source>
</evidence>
<dbReference type="AlphaFoldDB" id="F0ZAR8"/>
<evidence type="ECO:0000256" key="3">
    <source>
        <dbReference type="ARBA" id="ARBA00022989"/>
    </source>
</evidence>
<dbReference type="PRINTS" id="PR00259">
    <property type="entry name" value="TMFOUR"/>
</dbReference>